<dbReference type="Pfam" id="PF13166">
    <property type="entry name" value="AAA_13"/>
    <property type="match status" value="1"/>
</dbReference>
<reference evidence="2 3" key="1">
    <citation type="submission" date="2024-06" db="EMBL/GenBank/DDBJ databases">
        <title>Sorghum-associated microbial communities from plants grown in Nebraska, USA.</title>
        <authorList>
            <person name="Schachtman D."/>
        </authorList>
    </citation>
    <scope>NUCLEOTIDE SEQUENCE [LARGE SCALE GENOMIC DNA]</scope>
    <source>
        <strain evidence="2 3">3552</strain>
    </source>
</reference>
<evidence type="ECO:0000313" key="3">
    <source>
        <dbReference type="Proteomes" id="UP001549307"/>
    </source>
</evidence>
<proteinExistence type="predicted"/>
<protein>
    <submittedName>
        <fullName evidence="2">Wobble nucleotide-excising tRNase</fullName>
    </submittedName>
</protein>
<dbReference type="InterPro" id="IPR027417">
    <property type="entry name" value="P-loop_NTPase"/>
</dbReference>
<gene>
    <name evidence="2" type="ORF">ABIE37_000347</name>
</gene>
<comment type="caution">
    <text evidence="2">The sequence shown here is derived from an EMBL/GenBank/DDBJ whole genome shotgun (WGS) entry which is preliminary data.</text>
</comment>
<dbReference type="SUPFAM" id="SSF52540">
    <property type="entry name" value="P-loop containing nucleoside triphosphate hydrolases"/>
    <property type="match status" value="1"/>
</dbReference>
<dbReference type="Proteomes" id="UP001549307">
    <property type="component" value="Unassembled WGS sequence"/>
</dbReference>
<evidence type="ECO:0000259" key="1">
    <source>
        <dbReference type="Pfam" id="PF13166"/>
    </source>
</evidence>
<organism evidence="2 3">
    <name type="scientific">Arthrobacter bambusae</name>
    <dbReference type="NCBI Taxonomy" id="1338426"/>
    <lineage>
        <taxon>Bacteria</taxon>
        <taxon>Bacillati</taxon>
        <taxon>Actinomycetota</taxon>
        <taxon>Actinomycetes</taxon>
        <taxon>Micrococcales</taxon>
        <taxon>Micrococcaceae</taxon>
        <taxon>Arthrobacter</taxon>
    </lineage>
</organism>
<dbReference type="InterPro" id="IPR026866">
    <property type="entry name" value="CR006_AAA"/>
</dbReference>
<dbReference type="RefSeq" id="WP_354226129.1">
    <property type="nucleotide sequence ID" value="NZ_JBEPSN010000001.1"/>
</dbReference>
<accession>A0ABV2P1M3</accession>
<dbReference type="Gene3D" id="3.40.50.300">
    <property type="entry name" value="P-loop containing nucleotide triphosphate hydrolases"/>
    <property type="match status" value="1"/>
</dbReference>
<name>A0ABV2P1M3_9MICC</name>
<dbReference type="EMBL" id="JBEPSN010000001">
    <property type="protein sequence ID" value="MET4538592.1"/>
    <property type="molecule type" value="Genomic_DNA"/>
</dbReference>
<evidence type="ECO:0000313" key="2">
    <source>
        <dbReference type="EMBL" id="MET4538592.1"/>
    </source>
</evidence>
<keyword evidence="3" id="KW-1185">Reference proteome</keyword>
<feature type="domain" description="Protein CR006 P-loop" evidence="1">
    <location>
        <begin position="33"/>
        <end position="790"/>
    </location>
</feature>
<sequence length="831" mass="93438">MSLWTQRQNKLGWLRHLNIGGKLRIENIRSIKNYRIFQNWSPSADFAGFSDINLIYANNGSGKSTLASLLSPAQSPEAWRAGVSIEVSETGITEPRTVVSANDAVWDRMSVFNKDYVADCFDFSVGEAKALLAIGKVNADREKELRAARTRLDDLSRLTDSLAKDSKHRQAGPSTVLKSIGTLVTSTLGGVDGYGRGYDARTVAKRLPFAMPLPERKKFNADEEIAKAQSTFLKEVDVPRISATEPLSCSDISAVMERVPAARIIAALAEQPERATWVQDGLELHKGEHVCVFCSGELSQERLDALNRHFDSSTRELQNELRSLLKHLEALVSSLGTAPSAFPESGLLYPEFRAEYDVLRDALKTQIQNDVTDLEILREFLERKQQDLHVAAPLPELWRNRTFTSPDTSGLRKILADHNDRSTRFEAVRTAACQKLEAFWIGEQQATYTNALREANDATRALEANDKAIKETRRAIRKLENAELDPAPPAEWVNQRLHTLLGRSDIRVEPVEDNRYAIYRHGEPALHLSEGECTALALLYFVRSLNTGGRNRRDQIVVIDDPVSSLDENFTVGASSLLWSELVQPSVCSCGAPQGCLCGQKPTRDCGQVFLMTHNFELFRIWSNQLDRLQSGVMKQGRRFKILELQAQGKRVEVGVARRVPTWRDWGSDQNKEHKALRTRLRSEYHYLFWRAASTLISVQGDPTIEHEMDAAIILPNICRRMLEGFLSFKFPALMGDFRLQMQAAIDQLDDGLTRQRLVTYLHQYSHQERVETTRGVNRPEAVPVLHAVFELIRSQDASHFGDMCTALELDPVLLADRVPNQLSDLEAAIA</sequence>
<dbReference type="GeneID" id="92751323"/>